<dbReference type="EMBL" id="AYKW01000045">
    <property type="protein sequence ID" value="PIL25899.1"/>
    <property type="molecule type" value="Genomic_DNA"/>
</dbReference>
<organism evidence="2 3">
    <name type="scientific">Ganoderma sinense ZZ0214-1</name>
    <dbReference type="NCBI Taxonomy" id="1077348"/>
    <lineage>
        <taxon>Eukaryota</taxon>
        <taxon>Fungi</taxon>
        <taxon>Dikarya</taxon>
        <taxon>Basidiomycota</taxon>
        <taxon>Agaricomycotina</taxon>
        <taxon>Agaricomycetes</taxon>
        <taxon>Polyporales</taxon>
        <taxon>Polyporaceae</taxon>
        <taxon>Ganoderma</taxon>
    </lineage>
</organism>
<accession>A0A2G8RWK6</accession>
<proteinExistence type="predicted"/>
<evidence type="ECO:0000313" key="2">
    <source>
        <dbReference type="EMBL" id="PIL25899.1"/>
    </source>
</evidence>
<dbReference type="AlphaFoldDB" id="A0A2G8RWK6"/>
<protein>
    <submittedName>
        <fullName evidence="2">Uncharacterized protein</fullName>
    </submittedName>
</protein>
<evidence type="ECO:0000313" key="3">
    <source>
        <dbReference type="Proteomes" id="UP000230002"/>
    </source>
</evidence>
<sequence>MGVSSIGDVAGEGMGAPTVSVGTADCCARAMILASVDWLACGGGTGAGSEAAGAPKPFETSACSSPWIPSTMFCAWWMTAGSTSPSSGPMCSARVGATEDAAIPFQSFARRLISSSPSILSTSTSSISAYAHAASTAESASLDRPFPLRSRRRGRARPCGA</sequence>
<feature type="compositionally biased region" description="Low complexity" evidence="1">
    <location>
        <begin position="135"/>
        <end position="148"/>
    </location>
</feature>
<feature type="region of interest" description="Disordered" evidence="1">
    <location>
        <begin position="135"/>
        <end position="161"/>
    </location>
</feature>
<name>A0A2G8RWK6_9APHY</name>
<comment type="caution">
    <text evidence="2">The sequence shown here is derived from an EMBL/GenBank/DDBJ whole genome shotgun (WGS) entry which is preliminary data.</text>
</comment>
<keyword evidence="3" id="KW-1185">Reference proteome</keyword>
<evidence type="ECO:0000256" key="1">
    <source>
        <dbReference type="SAM" id="MobiDB-lite"/>
    </source>
</evidence>
<feature type="compositionally biased region" description="Basic residues" evidence="1">
    <location>
        <begin position="149"/>
        <end position="161"/>
    </location>
</feature>
<dbReference type="Proteomes" id="UP000230002">
    <property type="component" value="Unassembled WGS sequence"/>
</dbReference>
<gene>
    <name evidence="2" type="ORF">GSI_11652</name>
</gene>
<reference evidence="2 3" key="1">
    <citation type="journal article" date="2015" name="Sci. Rep.">
        <title>Chromosome-level genome map provides insights into diverse defense mechanisms in the medicinal fungus Ganoderma sinense.</title>
        <authorList>
            <person name="Zhu Y."/>
            <person name="Xu J."/>
            <person name="Sun C."/>
            <person name="Zhou S."/>
            <person name="Xu H."/>
            <person name="Nelson D.R."/>
            <person name="Qian J."/>
            <person name="Song J."/>
            <person name="Luo H."/>
            <person name="Xiang L."/>
            <person name="Li Y."/>
            <person name="Xu Z."/>
            <person name="Ji A."/>
            <person name="Wang L."/>
            <person name="Lu S."/>
            <person name="Hayward A."/>
            <person name="Sun W."/>
            <person name="Li X."/>
            <person name="Schwartz D.C."/>
            <person name="Wang Y."/>
            <person name="Chen S."/>
        </authorList>
    </citation>
    <scope>NUCLEOTIDE SEQUENCE [LARGE SCALE GENOMIC DNA]</scope>
    <source>
        <strain evidence="2 3">ZZ0214-1</strain>
    </source>
</reference>